<sequence length="88" mass="10546">MKKLLALKVDKFAIIVPTFPKEVSEWLCQQAGDRDMVWRLFKRFWNEDYSTLDDDSDGQAAYVNLHKWKTEEPTSPHYHFHCIVPNYR</sequence>
<reference evidence="1" key="1">
    <citation type="journal article" date="2014" name="Front. Microbiol.">
        <title>High frequency of phylogenetically diverse reductive dehalogenase-homologous genes in deep subseafloor sedimentary metagenomes.</title>
        <authorList>
            <person name="Kawai M."/>
            <person name="Futagami T."/>
            <person name="Toyoda A."/>
            <person name="Takaki Y."/>
            <person name="Nishi S."/>
            <person name="Hori S."/>
            <person name="Arai W."/>
            <person name="Tsubouchi T."/>
            <person name="Morono Y."/>
            <person name="Uchiyama I."/>
            <person name="Ito T."/>
            <person name="Fujiyama A."/>
            <person name="Inagaki F."/>
            <person name="Takami H."/>
        </authorList>
    </citation>
    <scope>NUCLEOTIDE SEQUENCE</scope>
    <source>
        <strain evidence="1">Expedition CK06-06</strain>
    </source>
</reference>
<proteinExistence type="predicted"/>
<feature type="non-terminal residue" evidence="1">
    <location>
        <position position="88"/>
    </location>
</feature>
<dbReference type="EMBL" id="BARW01005777">
    <property type="protein sequence ID" value="GAI83157.1"/>
    <property type="molecule type" value="Genomic_DNA"/>
</dbReference>
<organism evidence="1">
    <name type="scientific">marine sediment metagenome</name>
    <dbReference type="NCBI Taxonomy" id="412755"/>
    <lineage>
        <taxon>unclassified sequences</taxon>
        <taxon>metagenomes</taxon>
        <taxon>ecological metagenomes</taxon>
    </lineage>
</organism>
<gene>
    <name evidence="1" type="ORF">S12H4_12285</name>
</gene>
<name>X1RR14_9ZZZZ</name>
<evidence type="ECO:0000313" key="1">
    <source>
        <dbReference type="EMBL" id="GAI83157.1"/>
    </source>
</evidence>
<comment type="caution">
    <text evidence="1">The sequence shown here is derived from an EMBL/GenBank/DDBJ whole genome shotgun (WGS) entry which is preliminary data.</text>
</comment>
<accession>X1RR14</accession>
<dbReference type="AlphaFoldDB" id="X1RR14"/>
<protein>
    <submittedName>
        <fullName evidence="1">Uncharacterized protein</fullName>
    </submittedName>
</protein>